<dbReference type="InterPro" id="IPR051406">
    <property type="entry name" value="PLD_domain"/>
</dbReference>
<dbReference type="GO" id="GO:0016891">
    <property type="term" value="F:RNA endonuclease activity producing 5'-phosphomonoesters, hydrolytic mechanism"/>
    <property type="evidence" value="ECO:0007669"/>
    <property type="project" value="TreeGrafter"/>
</dbReference>
<comment type="similarity">
    <text evidence="3">Belongs to the phospholipase D family.</text>
</comment>
<accession>A0A8J7RUG4</accession>
<reference evidence="10" key="1">
    <citation type="submission" date="2021-02" db="EMBL/GenBank/DDBJ databases">
        <title>Natronogracilivirga saccharolytica gen. nov. sp. nov. a new anaerobic, haloalkiliphilic carbohydrate-fermenting bacterium from soda lake and proposing of Cyclonatronumiaceae fam. nov. in the phylum Balneolaeota.</title>
        <authorList>
            <person name="Zhilina T.N."/>
            <person name="Sorokin D.Y."/>
            <person name="Zavarzina D.G."/>
            <person name="Toshchakov S.V."/>
            <person name="Kublanov I.V."/>
        </authorList>
    </citation>
    <scope>NUCLEOTIDE SEQUENCE</scope>
    <source>
        <strain evidence="10">Z-1702</strain>
    </source>
</reference>
<feature type="domain" description="PLD phosphodiesterase" evidence="9">
    <location>
        <begin position="852"/>
        <end position="885"/>
    </location>
</feature>
<dbReference type="InterPro" id="IPR026444">
    <property type="entry name" value="Secre_tail"/>
</dbReference>
<dbReference type="NCBIfam" id="TIGR04183">
    <property type="entry name" value="Por_Secre_tail"/>
    <property type="match status" value="1"/>
</dbReference>
<comment type="catalytic activity">
    <reaction evidence="1">
        <text>a 1,2-diacyl-sn-glycero-3-phosphocholine + H2O = a 1,2-diacyl-sn-glycero-3-phosphate + choline + H(+)</text>
        <dbReference type="Rhea" id="RHEA:14445"/>
        <dbReference type="ChEBI" id="CHEBI:15354"/>
        <dbReference type="ChEBI" id="CHEBI:15377"/>
        <dbReference type="ChEBI" id="CHEBI:15378"/>
        <dbReference type="ChEBI" id="CHEBI:57643"/>
        <dbReference type="ChEBI" id="CHEBI:58608"/>
        <dbReference type="EC" id="3.1.4.4"/>
    </reaction>
</comment>
<evidence type="ECO:0000259" key="9">
    <source>
        <dbReference type="PROSITE" id="PS50035"/>
    </source>
</evidence>
<dbReference type="RefSeq" id="WP_210512559.1">
    <property type="nucleotide sequence ID" value="NZ_JAFIDN010000008.1"/>
</dbReference>
<evidence type="ECO:0000256" key="7">
    <source>
        <dbReference type="ARBA" id="ARBA00022963"/>
    </source>
</evidence>
<dbReference type="GO" id="GO:0004630">
    <property type="term" value="F:phospholipase D activity"/>
    <property type="evidence" value="ECO:0007669"/>
    <property type="project" value="UniProtKB-EC"/>
</dbReference>
<dbReference type="Gene3D" id="2.60.40.4070">
    <property type="match status" value="1"/>
</dbReference>
<dbReference type="EMBL" id="JAFIDN010000008">
    <property type="protein sequence ID" value="MBP3193182.1"/>
    <property type="molecule type" value="Genomic_DNA"/>
</dbReference>
<dbReference type="InterPro" id="IPR013783">
    <property type="entry name" value="Ig-like_fold"/>
</dbReference>
<dbReference type="PROSITE" id="PS50035">
    <property type="entry name" value="PLD"/>
    <property type="match status" value="1"/>
</dbReference>
<dbReference type="GO" id="GO:0005737">
    <property type="term" value="C:cytoplasm"/>
    <property type="evidence" value="ECO:0007669"/>
    <property type="project" value="UniProtKB-SubCell"/>
</dbReference>
<organism evidence="10 11">
    <name type="scientific">Natronogracilivirga saccharolytica</name>
    <dbReference type="NCBI Taxonomy" id="2812953"/>
    <lineage>
        <taxon>Bacteria</taxon>
        <taxon>Pseudomonadati</taxon>
        <taxon>Balneolota</taxon>
        <taxon>Balneolia</taxon>
        <taxon>Balneolales</taxon>
        <taxon>Cyclonatronaceae</taxon>
        <taxon>Natronogracilivirga</taxon>
    </lineage>
</organism>
<dbReference type="InterPro" id="IPR025202">
    <property type="entry name" value="PLD-like_dom"/>
</dbReference>
<evidence type="ECO:0000256" key="1">
    <source>
        <dbReference type="ARBA" id="ARBA00000798"/>
    </source>
</evidence>
<dbReference type="PANTHER" id="PTHR43856:SF1">
    <property type="entry name" value="MITOCHONDRIAL CARDIOLIPIN HYDROLASE"/>
    <property type="match status" value="1"/>
</dbReference>
<evidence type="ECO:0000256" key="6">
    <source>
        <dbReference type="ARBA" id="ARBA00022801"/>
    </source>
</evidence>
<keyword evidence="7" id="KW-0442">Lipid degradation</keyword>
<dbReference type="Gene3D" id="2.60.120.260">
    <property type="entry name" value="Galactose-binding domain-like"/>
    <property type="match status" value="1"/>
</dbReference>
<evidence type="ECO:0000256" key="3">
    <source>
        <dbReference type="ARBA" id="ARBA00008664"/>
    </source>
</evidence>
<dbReference type="InterPro" id="IPR043744">
    <property type="entry name" value="DUF5689"/>
</dbReference>
<keyword evidence="8" id="KW-0443">Lipid metabolism</keyword>
<protein>
    <recommendedName>
        <fullName evidence="4">phospholipase D</fullName>
        <ecNumber evidence="4">3.1.4.4</ecNumber>
    </recommendedName>
</protein>
<sequence>MTILLLLLPAAAFSQLFEDFEDGSKGAYAPGTVELSSGDWMFDDALIGSLDGDRRMGSQSVRIRDGYIEMQFDTFGAGDVRFYYANFGNDSGALVRLQYSEDGGNSWNDLGDELQPESELVQADIEANIDGNVRFRILSSEGSDNRVNIDNFEVTEFVEDTDEPRLRVEADGSVVQSGGSIDFGYVLLESSDSQTLTISNTGQQDLEISSVSVTGDGFSLSGDAPSELSPSESAEMEVVFEPVSEGDASGTLSIVSNDPEAQQYEASLSGSGLDPDEPIDIADAREMPMGTLVSVSGWVTVTDEFSGPIYFQDETAGIAAYYNPLMRDDSLGFTLEVSKGDSIVVTGPLTTFNDLVQIAPTDDFESVIFEVYPEGRRDIEPTVLTVEQLETGDYEGQLVRLDAVRILDDGRFSGDTNYDIEDQTGTSEIRISRYTDIPGMTIPFDEVQITGAASRFLDFVQVFPRDRSDFMPVGDAPIIVSDTPYEVSATSSSITFEWETDAEGTSEIRYGLTDEYELGIVEDDQHKTDHTITLEGLDPATVYNVQLRSALGEDTTRTSNYLVTTSSPEGTTQEVNVYFNQDVDHTLATFEEAISNYAFDDHLIDRINSAGHSLDLAFYSISGTVGSNIASAIAGAHNRGLDVRVIVDHNTATDNFVNALENSDVPVIESDFGDANSGREGLHHNKYAVIDYNGGDPEDVWLITSSWNATDNGTNVHNQNMIEFQDVAIAGAYTREFNQKWGSDTTTPDAGESRFGSQKIVVNPSTFWIGDSYVRLFFSPQGNTEAAIIDAIRTAEHSVNLGTMLITRTGYTNALFNRNAAGVTIRGVMGQPGQQGSQYDDIAAFADMHTLTSPLMHHKYAVIDGEQAEWNGKVITGSHNWSSSANRRNDENTIIIEDARIANLYIQEFAARYYQAGGQDDIVTVDAGHEADELPQSFRVQQNYPNPFNPTTKIAFDLPSQSNVTLRVYDTLGRQVASLLSDESLPAGTHHVSFDASHLASGVYIYRVQLDDGQALTRSMTLIK</sequence>
<keyword evidence="5" id="KW-0963">Cytoplasm</keyword>
<dbReference type="PANTHER" id="PTHR43856">
    <property type="entry name" value="CARDIOLIPIN HYDROLASE"/>
    <property type="match status" value="1"/>
</dbReference>
<dbReference type="SUPFAM" id="SSF56024">
    <property type="entry name" value="Phospholipase D/nuclease"/>
    <property type="match status" value="2"/>
</dbReference>
<dbReference type="GO" id="GO:0006793">
    <property type="term" value="P:phosphorus metabolic process"/>
    <property type="evidence" value="ECO:0007669"/>
    <property type="project" value="UniProtKB-ARBA"/>
</dbReference>
<comment type="subcellular location">
    <subcellularLocation>
        <location evidence="2">Cytoplasm</location>
    </subcellularLocation>
</comment>
<evidence type="ECO:0000256" key="5">
    <source>
        <dbReference type="ARBA" id="ARBA00022490"/>
    </source>
</evidence>
<dbReference type="GO" id="GO:0016042">
    <property type="term" value="P:lipid catabolic process"/>
    <property type="evidence" value="ECO:0007669"/>
    <property type="project" value="UniProtKB-KW"/>
</dbReference>
<keyword evidence="11" id="KW-1185">Reference proteome</keyword>
<evidence type="ECO:0000313" key="10">
    <source>
        <dbReference type="EMBL" id="MBP3193182.1"/>
    </source>
</evidence>
<evidence type="ECO:0000256" key="4">
    <source>
        <dbReference type="ARBA" id="ARBA00012027"/>
    </source>
</evidence>
<dbReference type="Pfam" id="PF15780">
    <property type="entry name" value="ASH"/>
    <property type="match status" value="1"/>
</dbReference>
<comment type="caution">
    <text evidence="10">The sequence shown here is derived from an EMBL/GenBank/DDBJ whole genome shotgun (WGS) entry which is preliminary data.</text>
</comment>
<keyword evidence="6" id="KW-0378">Hydrolase</keyword>
<dbReference type="InterPro" id="IPR001736">
    <property type="entry name" value="PLipase_D/transphosphatidylase"/>
</dbReference>
<gene>
    <name evidence="10" type="ORF">NATSA_10945</name>
</gene>
<dbReference type="InterPro" id="IPR031549">
    <property type="entry name" value="ASH"/>
</dbReference>
<dbReference type="EC" id="3.1.4.4" evidence="4"/>
<dbReference type="Pfam" id="PF18962">
    <property type="entry name" value="Por_Secre_tail"/>
    <property type="match status" value="1"/>
</dbReference>
<dbReference type="Proteomes" id="UP000673975">
    <property type="component" value="Unassembled WGS sequence"/>
</dbReference>
<dbReference type="Pfam" id="PF18942">
    <property type="entry name" value="DUF5689"/>
    <property type="match status" value="1"/>
</dbReference>
<proteinExistence type="inferred from homology"/>
<dbReference type="Gene3D" id="3.30.870.10">
    <property type="entry name" value="Endonuclease Chain A"/>
    <property type="match status" value="2"/>
</dbReference>
<dbReference type="Pfam" id="PF13091">
    <property type="entry name" value="PLDc_2"/>
    <property type="match status" value="2"/>
</dbReference>
<dbReference type="AlphaFoldDB" id="A0A8J7RUG4"/>
<evidence type="ECO:0000313" key="11">
    <source>
        <dbReference type="Proteomes" id="UP000673975"/>
    </source>
</evidence>
<dbReference type="NCBIfam" id="NF012200">
    <property type="entry name" value="choice_anch_D"/>
    <property type="match status" value="1"/>
</dbReference>
<evidence type="ECO:0000256" key="8">
    <source>
        <dbReference type="ARBA" id="ARBA00023098"/>
    </source>
</evidence>
<evidence type="ECO:0000256" key="2">
    <source>
        <dbReference type="ARBA" id="ARBA00004496"/>
    </source>
</evidence>
<name>A0A8J7RUG4_9BACT</name>
<dbReference type="Gene3D" id="2.60.40.10">
    <property type="entry name" value="Immunoglobulins"/>
    <property type="match status" value="2"/>
</dbReference>